<keyword evidence="1" id="KW-1133">Transmembrane helix</keyword>
<evidence type="ECO:0000313" key="2">
    <source>
        <dbReference type="EMBL" id="SES92810.1"/>
    </source>
</evidence>
<sequence length="249" mass="27742">MALLIGFGFVFSFLVKSGWNNLGTKFGTYAFLPRFIGTPVHELGHLIFAALTGSKIHRIRLFPKISSRLRRSGGGYVEFTPRNGLLGSISRFFSGIGPMVFCPFVIMLLMYVLMPDLFSAMYMVFQKPEILSTDTILRTIGNIIQEFLSAFHFQMLEKWQFYVFLFLAVPIANECILSSEDVKNAGSGFLAMALVLAAGGYILSFFPSAALAVIHGLAKTSSLLICVLCFSLVFNLIHWILGHIVRYLL</sequence>
<evidence type="ECO:0000256" key="1">
    <source>
        <dbReference type="SAM" id="Phobius"/>
    </source>
</evidence>
<name>A0A1I0AF69_9FIRM</name>
<protein>
    <submittedName>
        <fullName evidence="2">Peptidase M50B-like</fullName>
    </submittedName>
</protein>
<feature type="transmembrane region" description="Helical" evidence="1">
    <location>
        <begin position="220"/>
        <end position="241"/>
    </location>
</feature>
<dbReference type="STRING" id="29364.SAMN04487772_105125"/>
<feature type="transmembrane region" description="Helical" evidence="1">
    <location>
        <begin position="92"/>
        <end position="114"/>
    </location>
</feature>
<keyword evidence="1" id="KW-0472">Membrane</keyword>
<keyword evidence="1" id="KW-0812">Transmembrane</keyword>
<organism evidence="2 3">
    <name type="scientific">[Clostridium] polysaccharolyticum</name>
    <dbReference type="NCBI Taxonomy" id="29364"/>
    <lineage>
        <taxon>Bacteria</taxon>
        <taxon>Bacillati</taxon>
        <taxon>Bacillota</taxon>
        <taxon>Clostridia</taxon>
        <taxon>Lachnospirales</taxon>
        <taxon>Lachnospiraceae</taxon>
    </lineage>
</organism>
<feature type="transmembrane region" description="Helical" evidence="1">
    <location>
        <begin position="189"/>
        <end position="214"/>
    </location>
</feature>
<accession>A0A1I0AF69</accession>
<proteinExistence type="predicted"/>
<reference evidence="2 3" key="1">
    <citation type="submission" date="2016-10" db="EMBL/GenBank/DDBJ databases">
        <authorList>
            <person name="de Groot N.N."/>
        </authorList>
    </citation>
    <scope>NUCLEOTIDE SEQUENCE [LARGE SCALE GENOMIC DNA]</scope>
    <source>
        <strain evidence="2 3">DSM 1801</strain>
    </source>
</reference>
<evidence type="ECO:0000313" key="3">
    <source>
        <dbReference type="Proteomes" id="UP000199800"/>
    </source>
</evidence>
<dbReference type="EMBL" id="FOHN01000005">
    <property type="protein sequence ID" value="SES92810.1"/>
    <property type="molecule type" value="Genomic_DNA"/>
</dbReference>
<keyword evidence="3" id="KW-1185">Reference proteome</keyword>
<gene>
    <name evidence="2" type="ORF">SAMN04487772_105125</name>
</gene>
<feature type="transmembrane region" description="Helical" evidence="1">
    <location>
        <begin position="159"/>
        <end position="177"/>
    </location>
</feature>
<dbReference type="Proteomes" id="UP000199800">
    <property type="component" value="Unassembled WGS sequence"/>
</dbReference>
<dbReference type="AlphaFoldDB" id="A0A1I0AF69"/>